<dbReference type="KEGG" id="nhy:JQS43_18460"/>
<keyword evidence="1" id="KW-1133">Transmembrane helix</keyword>
<dbReference type="Proteomes" id="UP000662857">
    <property type="component" value="Chromosome"/>
</dbReference>
<feature type="transmembrane region" description="Helical" evidence="1">
    <location>
        <begin position="298"/>
        <end position="319"/>
    </location>
</feature>
<feature type="transmembrane region" description="Helical" evidence="1">
    <location>
        <begin position="241"/>
        <end position="260"/>
    </location>
</feature>
<feature type="transmembrane region" description="Helical" evidence="1">
    <location>
        <begin position="121"/>
        <end position="143"/>
    </location>
</feature>
<sequence>MSSPTALPAAAITQLGWVSTAPTSRSWTPALSRAALLAAAAAAAITAAEPLTQLPWPIPVTAAALGWAAVSGLTPPGRAVAASAGAAAATRLILATTLLLFAGWAGSVALAPGVSAADRPLGWLVGAAIFGYVAVLTTGAATGAELTLLRWSSPLLLLTTGALAGPAVVALLTPPATLTLPDPPTSVAALLLVTLALPLARTAGIACWGLAGPRRGLPLLPTLAGGRRDLRRLGLPTLRRAAAGAALGLGQAAAVVLLWRTGSPGNGGLPPSLLPLLIALPAGQVWLGWHLRRPTWRSLLGLLIPLLAAAGFASLAHQLPHPLAAHPDPPVVLLSIAGGLLLAGVVVLGWLLAERGYPGSAAAVTAAPVLAAAVLTGASPPLTTGSPLTNGWLSTVEPPLATTLLALGTAYAGGLALAARTLRPGRRRR</sequence>
<keyword evidence="1" id="KW-0472">Membrane</keyword>
<dbReference type="EMBL" id="CP070499">
    <property type="protein sequence ID" value="QSB13556.1"/>
    <property type="molecule type" value="Genomic_DNA"/>
</dbReference>
<evidence type="ECO:0000313" key="3">
    <source>
        <dbReference type="Proteomes" id="UP000662857"/>
    </source>
</evidence>
<keyword evidence="3" id="KW-1185">Reference proteome</keyword>
<gene>
    <name evidence="2" type="ORF">JQS43_18460</name>
</gene>
<proteinExistence type="predicted"/>
<dbReference type="RefSeq" id="WP_239675651.1">
    <property type="nucleotide sequence ID" value="NZ_CP070499.1"/>
</dbReference>
<feature type="transmembrane region" description="Helical" evidence="1">
    <location>
        <begin position="155"/>
        <end position="176"/>
    </location>
</feature>
<feature type="transmembrane region" description="Helical" evidence="1">
    <location>
        <begin position="92"/>
        <end position="115"/>
    </location>
</feature>
<name>A0A895YG88_9ACTN</name>
<feature type="transmembrane region" description="Helical" evidence="1">
    <location>
        <begin position="331"/>
        <end position="353"/>
    </location>
</feature>
<feature type="transmembrane region" description="Helical" evidence="1">
    <location>
        <begin position="360"/>
        <end position="379"/>
    </location>
</feature>
<feature type="transmembrane region" description="Helical" evidence="1">
    <location>
        <begin position="272"/>
        <end position="291"/>
    </location>
</feature>
<organism evidence="2 3">
    <name type="scientific">Natronosporangium hydrolyticum</name>
    <dbReference type="NCBI Taxonomy" id="2811111"/>
    <lineage>
        <taxon>Bacteria</taxon>
        <taxon>Bacillati</taxon>
        <taxon>Actinomycetota</taxon>
        <taxon>Actinomycetes</taxon>
        <taxon>Micromonosporales</taxon>
        <taxon>Micromonosporaceae</taxon>
        <taxon>Natronosporangium</taxon>
    </lineage>
</organism>
<protein>
    <submittedName>
        <fullName evidence="2">Uncharacterized protein</fullName>
    </submittedName>
</protein>
<evidence type="ECO:0000313" key="2">
    <source>
        <dbReference type="EMBL" id="QSB13556.1"/>
    </source>
</evidence>
<reference evidence="2" key="1">
    <citation type="submission" date="2021-02" db="EMBL/GenBank/DDBJ databases">
        <title>Natrosporangium hydrolyticum gen. nov., sp. nov, a haloalkaliphilic actinobacterium from a soda solonchak soil.</title>
        <authorList>
            <person name="Sorokin D.Y."/>
            <person name="Khijniak T.V."/>
            <person name="Zakharycheva A.P."/>
            <person name="Boueva O.V."/>
            <person name="Ariskina E.V."/>
            <person name="Hahnke R.L."/>
            <person name="Bunk B."/>
            <person name="Sproer C."/>
            <person name="Schumann P."/>
            <person name="Evtushenko L.I."/>
            <person name="Kublanov I.V."/>
        </authorList>
    </citation>
    <scope>NUCLEOTIDE SEQUENCE</scope>
    <source>
        <strain evidence="2">DSM 106523</strain>
    </source>
</reference>
<evidence type="ECO:0000256" key="1">
    <source>
        <dbReference type="SAM" id="Phobius"/>
    </source>
</evidence>
<dbReference type="AlphaFoldDB" id="A0A895YG88"/>
<dbReference type="InterPro" id="IPR006311">
    <property type="entry name" value="TAT_signal"/>
</dbReference>
<dbReference type="PROSITE" id="PS51318">
    <property type="entry name" value="TAT"/>
    <property type="match status" value="1"/>
</dbReference>
<keyword evidence="1" id="KW-0812">Transmembrane</keyword>
<feature type="transmembrane region" description="Helical" evidence="1">
    <location>
        <begin position="399"/>
        <end position="419"/>
    </location>
</feature>
<accession>A0A895YG88</accession>
<feature type="transmembrane region" description="Helical" evidence="1">
    <location>
        <begin position="188"/>
        <end position="211"/>
    </location>
</feature>